<proteinExistence type="predicted"/>
<evidence type="ECO:0000313" key="2">
    <source>
        <dbReference type="Proteomes" id="UP001165960"/>
    </source>
</evidence>
<sequence>MTRLHVNGRILGHKRALRNSDPNTSIIGLEGVNNKEDCMFYLGKRVAWVYKATKVVKGSKYRVIWGRITRPHGNTGKVKAKFTSNLPVSSFGQTVRVMLYPSRI</sequence>
<keyword evidence="1" id="KW-0687">Ribonucleoprotein</keyword>
<dbReference type="Proteomes" id="UP001165960">
    <property type="component" value="Unassembled WGS sequence"/>
</dbReference>
<comment type="caution">
    <text evidence="1">The sequence shown here is derived from an EMBL/GenBank/DDBJ whole genome shotgun (WGS) entry which is preliminary data.</text>
</comment>
<accession>A0ACC2TH14</accession>
<keyword evidence="1" id="KW-0689">Ribosomal protein</keyword>
<name>A0ACC2TH14_9FUNG</name>
<protein>
    <submittedName>
        <fullName evidence="1">60S ribosomal protein L33B</fullName>
    </submittedName>
</protein>
<gene>
    <name evidence="1" type="primary">RPL33B_2</name>
    <name evidence="1" type="ORF">DSO57_1011385</name>
</gene>
<evidence type="ECO:0000313" key="1">
    <source>
        <dbReference type="EMBL" id="KAJ9073933.1"/>
    </source>
</evidence>
<keyword evidence="2" id="KW-1185">Reference proteome</keyword>
<organism evidence="1 2">
    <name type="scientific">Entomophthora muscae</name>
    <dbReference type="NCBI Taxonomy" id="34485"/>
    <lineage>
        <taxon>Eukaryota</taxon>
        <taxon>Fungi</taxon>
        <taxon>Fungi incertae sedis</taxon>
        <taxon>Zoopagomycota</taxon>
        <taxon>Entomophthoromycotina</taxon>
        <taxon>Entomophthoromycetes</taxon>
        <taxon>Entomophthorales</taxon>
        <taxon>Entomophthoraceae</taxon>
        <taxon>Entomophthora</taxon>
    </lineage>
</organism>
<dbReference type="EMBL" id="QTSX02002879">
    <property type="protein sequence ID" value="KAJ9073933.1"/>
    <property type="molecule type" value="Genomic_DNA"/>
</dbReference>
<reference evidence="1" key="1">
    <citation type="submission" date="2022-04" db="EMBL/GenBank/DDBJ databases">
        <title>Genome of the entomopathogenic fungus Entomophthora muscae.</title>
        <authorList>
            <person name="Elya C."/>
            <person name="Lovett B.R."/>
            <person name="Lee E."/>
            <person name="Macias A.M."/>
            <person name="Hajek A.E."/>
            <person name="De Bivort B.L."/>
            <person name="Kasson M.T."/>
            <person name="De Fine Licht H.H."/>
            <person name="Stajich J.E."/>
        </authorList>
    </citation>
    <scope>NUCLEOTIDE SEQUENCE</scope>
    <source>
        <strain evidence="1">Berkeley</strain>
    </source>
</reference>